<proteinExistence type="predicted"/>
<dbReference type="GO" id="GO:0008146">
    <property type="term" value="F:sulfotransferase activity"/>
    <property type="evidence" value="ECO:0007669"/>
    <property type="project" value="InterPro"/>
</dbReference>
<dbReference type="EMBL" id="JAFBWN010000003">
    <property type="protein sequence ID" value="MBM2354323.1"/>
    <property type="molecule type" value="Genomic_DNA"/>
</dbReference>
<organism evidence="1 2">
    <name type="scientific">Pseudosulfitobacter pseudonitzschiae</name>
    <dbReference type="NCBI Taxonomy" id="1402135"/>
    <lineage>
        <taxon>Bacteria</taxon>
        <taxon>Pseudomonadati</taxon>
        <taxon>Pseudomonadota</taxon>
        <taxon>Alphaproteobacteria</taxon>
        <taxon>Rhodobacterales</taxon>
        <taxon>Roseobacteraceae</taxon>
        <taxon>Pseudosulfitobacter</taxon>
    </lineage>
</organism>
<dbReference type="Gene3D" id="3.40.50.300">
    <property type="entry name" value="P-loop containing nucleotide triphosphate hydrolases"/>
    <property type="match status" value="1"/>
</dbReference>
<protein>
    <submittedName>
        <fullName evidence="1">Sulfotransferase family 2 domain-containing protein</fullName>
    </submittedName>
</protein>
<dbReference type="RefSeq" id="WP_231033355.1">
    <property type="nucleotide sequence ID" value="NZ_JAJNGX010000003.1"/>
</dbReference>
<dbReference type="SUPFAM" id="SSF52540">
    <property type="entry name" value="P-loop containing nucleoside triphosphate hydrolases"/>
    <property type="match status" value="1"/>
</dbReference>
<evidence type="ECO:0000313" key="2">
    <source>
        <dbReference type="Proteomes" id="UP000809337"/>
    </source>
</evidence>
<dbReference type="AlphaFoldDB" id="A0A9Q2NSK6"/>
<evidence type="ECO:0000313" key="1">
    <source>
        <dbReference type="EMBL" id="MBM2354323.1"/>
    </source>
</evidence>
<gene>
    <name evidence="1" type="ORF">JQX14_07230</name>
</gene>
<name>A0A9Q2NSK6_9RHOB</name>
<dbReference type="GO" id="GO:0016020">
    <property type="term" value="C:membrane"/>
    <property type="evidence" value="ECO:0007669"/>
    <property type="project" value="InterPro"/>
</dbReference>
<dbReference type="Pfam" id="PF03567">
    <property type="entry name" value="Sulfotransfer_2"/>
    <property type="match status" value="1"/>
</dbReference>
<reference evidence="1" key="1">
    <citation type="submission" date="2021-01" db="EMBL/GenBank/DDBJ databases">
        <title>Diatom-associated Roseobacters Show Island Model of Population Structure.</title>
        <authorList>
            <person name="Qu L."/>
            <person name="Feng X."/>
            <person name="Chen Y."/>
            <person name="Li L."/>
            <person name="Wang X."/>
            <person name="Hu Z."/>
            <person name="Wang H."/>
            <person name="Luo H."/>
        </authorList>
    </citation>
    <scope>NUCLEOTIDE SEQUENCE</scope>
    <source>
        <strain evidence="1">SM26-45</strain>
    </source>
</reference>
<comment type="caution">
    <text evidence="1">The sequence shown here is derived from an EMBL/GenBank/DDBJ whole genome shotgun (WGS) entry which is preliminary data.</text>
</comment>
<accession>A0A9Q2NSK6</accession>
<dbReference type="Proteomes" id="UP000809337">
    <property type="component" value="Unassembled WGS sequence"/>
</dbReference>
<sequence length="231" mass="25938">MVMISHSHRFIYLKTFKTASTSTEAALERFCAPAEARADGVARDAYDGPEGIIGSRGPAQDASRGTWHGHMAAAAVRDALPRAVWEGYFKFTTLRNPFERLVSHFAMRNRAHFAGRVSQDDRRTAFVDWLDHSPQATQDLDIYGIDGTPVIDAAIRLEHLTEDRAALCARLDLGTVDWPHLRNNPDRWAKVGDWRALYTPRALACVADLYHWELAEYGYHAPALETSQTTD</sequence>
<dbReference type="InterPro" id="IPR027417">
    <property type="entry name" value="P-loop_NTPase"/>
</dbReference>
<dbReference type="InterPro" id="IPR005331">
    <property type="entry name" value="Sulfotransferase"/>
</dbReference>